<evidence type="ECO:0000313" key="2">
    <source>
        <dbReference type="Proteomes" id="UP000663866"/>
    </source>
</evidence>
<organism evidence="1 2">
    <name type="scientific">Rotaria magnacalcarata</name>
    <dbReference type="NCBI Taxonomy" id="392030"/>
    <lineage>
        <taxon>Eukaryota</taxon>
        <taxon>Metazoa</taxon>
        <taxon>Spiralia</taxon>
        <taxon>Gnathifera</taxon>
        <taxon>Rotifera</taxon>
        <taxon>Eurotatoria</taxon>
        <taxon>Bdelloidea</taxon>
        <taxon>Philodinida</taxon>
        <taxon>Philodinidae</taxon>
        <taxon>Rotaria</taxon>
    </lineage>
</organism>
<dbReference type="Proteomes" id="UP000663866">
    <property type="component" value="Unassembled WGS sequence"/>
</dbReference>
<dbReference type="AlphaFoldDB" id="A0A820FUJ3"/>
<reference evidence="1" key="1">
    <citation type="submission" date="2021-02" db="EMBL/GenBank/DDBJ databases">
        <authorList>
            <person name="Nowell W R."/>
        </authorList>
    </citation>
    <scope>NUCLEOTIDE SEQUENCE</scope>
</reference>
<accession>A0A820FUJ3</accession>
<dbReference type="EMBL" id="CAJOBG010009497">
    <property type="protein sequence ID" value="CAF4267566.1"/>
    <property type="molecule type" value="Genomic_DNA"/>
</dbReference>
<sequence length="24" mass="2903">ISLNDWFNNKNRRTTCSTISEKFK</sequence>
<proteinExistence type="predicted"/>
<gene>
    <name evidence="1" type="ORF">OVN521_LOCUS29911</name>
</gene>
<evidence type="ECO:0000313" key="1">
    <source>
        <dbReference type="EMBL" id="CAF4267566.1"/>
    </source>
</evidence>
<feature type="non-terminal residue" evidence="1">
    <location>
        <position position="1"/>
    </location>
</feature>
<keyword evidence="2" id="KW-1185">Reference proteome</keyword>
<protein>
    <submittedName>
        <fullName evidence="1">Uncharacterized protein</fullName>
    </submittedName>
</protein>
<name>A0A820FUJ3_9BILA</name>
<comment type="caution">
    <text evidence="1">The sequence shown here is derived from an EMBL/GenBank/DDBJ whole genome shotgun (WGS) entry which is preliminary data.</text>
</comment>